<proteinExistence type="predicted"/>
<reference evidence="1" key="1">
    <citation type="submission" date="2022-11" db="EMBL/GenBank/DDBJ databases">
        <title>Genome Sequence of Nemania bipapillata.</title>
        <authorList>
            <person name="Buettner E."/>
        </authorList>
    </citation>
    <scope>NUCLEOTIDE SEQUENCE</scope>
    <source>
        <strain evidence="1">CP14</strain>
    </source>
</reference>
<keyword evidence="2" id="KW-1185">Reference proteome</keyword>
<accession>A0ACC2IJA4</accession>
<evidence type="ECO:0000313" key="1">
    <source>
        <dbReference type="EMBL" id="KAJ8115253.1"/>
    </source>
</evidence>
<evidence type="ECO:0000313" key="2">
    <source>
        <dbReference type="Proteomes" id="UP001153334"/>
    </source>
</evidence>
<dbReference type="Proteomes" id="UP001153334">
    <property type="component" value="Unassembled WGS sequence"/>
</dbReference>
<dbReference type="EMBL" id="JAPESX010001320">
    <property type="protein sequence ID" value="KAJ8115253.1"/>
    <property type="molecule type" value="Genomic_DNA"/>
</dbReference>
<organism evidence="1 2">
    <name type="scientific">Nemania bipapillata</name>
    <dbReference type="NCBI Taxonomy" id="110536"/>
    <lineage>
        <taxon>Eukaryota</taxon>
        <taxon>Fungi</taxon>
        <taxon>Dikarya</taxon>
        <taxon>Ascomycota</taxon>
        <taxon>Pezizomycotina</taxon>
        <taxon>Sordariomycetes</taxon>
        <taxon>Xylariomycetidae</taxon>
        <taxon>Xylariales</taxon>
        <taxon>Xylariaceae</taxon>
        <taxon>Nemania</taxon>
    </lineage>
</organism>
<gene>
    <name evidence="1" type="ORF">ONZ43_g4709</name>
</gene>
<sequence>MRENLVVSYMNQNEAAALASSPQSLPNIQELDASLALSDVGGLKHSGTETKYHDQTHWDSILDAVNKLKEDFGGSDDPEPAPATPEFTSTSSIDSPLLYGCRRCSRDEILAAVPSKDLADCLVSQCFEMLELSSCQ</sequence>
<name>A0ACC2IJA4_9PEZI</name>
<comment type="caution">
    <text evidence="1">The sequence shown here is derived from an EMBL/GenBank/DDBJ whole genome shotgun (WGS) entry which is preliminary data.</text>
</comment>
<protein>
    <submittedName>
        <fullName evidence="1">Uncharacterized protein</fullName>
    </submittedName>
</protein>